<evidence type="ECO:0000256" key="1">
    <source>
        <dbReference type="ARBA" id="ARBA00022741"/>
    </source>
</evidence>
<dbReference type="SUPFAM" id="SSF56112">
    <property type="entry name" value="Protein kinase-like (PK-like)"/>
    <property type="match status" value="1"/>
</dbReference>
<feature type="compositionally biased region" description="Low complexity" evidence="3">
    <location>
        <begin position="144"/>
        <end position="153"/>
    </location>
</feature>
<dbReference type="GO" id="GO:0004674">
    <property type="term" value="F:protein serine/threonine kinase activity"/>
    <property type="evidence" value="ECO:0007669"/>
    <property type="project" value="TreeGrafter"/>
</dbReference>
<evidence type="ECO:0000256" key="3">
    <source>
        <dbReference type="SAM" id="MobiDB-lite"/>
    </source>
</evidence>
<dbReference type="PANTHER" id="PTHR24346:SF76">
    <property type="entry name" value="NON-SPECIFIC SERINE_THREONINE PROTEIN KINASE"/>
    <property type="match status" value="1"/>
</dbReference>
<reference evidence="5 6" key="1">
    <citation type="submission" date="2014-04" db="EMBL/GenBank/DDBJ databases">
        <authorList>
            <consortium name="DOE Joint Genome Institute"/>
            <person name="Kuo A."/>
            <person name="Zuccaro A."/>
            <person name="Kohler A."/>
            <person name="Nagy L.G."/>
            <person name="Floudas D."/>
            <person name="Copeland A."/>
            <person name="Barry K.W."/>
            <person name="Cichocki N."/>
            <person name="Veneault-Fourrey C."/>
            <person name="LaButti K."/>
            <person name="Lindquist E.A."/>
            <person name="Lipzen A."/>
            <person name="Lundell T."/>
            <person name="Morin E."/>
            <person name="Murat C."/>
            <person name="Sun H."/>
            <person name="Tunlid A."/>
            <person name="Henrissat B."/>
            <person name="Grigoriev I.V."/>
            <person name="Hibbett D.S."/>
            <person name="Martin F."/>
            <person name="Nordberg H.P."/>
            <person name="Cantor M.N."/>
            <person name="Hua S.X."/>
        </authorList>
    </citation>
    <scope>NUCLEOTIDE SEQUENCE [LARGE SCALE GENOMIC DNA]</scope>
    <source>
        <strain evidence="5 6">MAFF 305830</strain>
    </source>
</reference>
<feature type="region of interest" description="Disordered" evidence="3">
    <location>
        <begin position="236"/>
        <end position="256"/>
    </location>
</feature>
<dbReference type="InterPro" id="IPR000719">
    <property type="entry name" value="Prot_kinase_dom"/>
</dbReference>
<gene>
    <name evidence="5" type="ORF">M408DRAFT_328391</name>
</gene>
<dbReference type="GO" id="GO:0005524">
    <property type="term" value="F:ATP binding"/>
    <property type="evidence" value="ECO:0007669"/>
    <property type="project" value="UniProtKB-KW"/>
</dbReference>
<evidence type="ECO:0000259" key="4">
    <source>
        <dbReference type="PROSITE" id="PS50011"/>
    </source>
</evidence>
<dbReference type="AlphaFoldDB" id="A0A0C2XLP5"/>
<name>A0A0C2XLP5_SERVB</name>
<feature type="region of interest" description="Disordered" evidence="3">
    <location>
        <begin position="123"/>
        <end position="183"/>
    </location>
</feature>
<feature type="region of interest" description="Disordered" evidence="3">
    <location>
        <begin position="1"/>
        <end position="80"/>
    </location>
</feature>
<dbReference type="GO" id="GO:0000226">
    <property type="term" value="P:microtubule cytoskeleton organization"/>
    <property type="evidence" value="ECO:0007669"/>
    <property type="project" value="TreeGrafter"/>
</dbReference>
<organism evidence="5 6">
    <name type="scientific">Serendipita vermifera MAFF 305830</name>
    <dbReference type="NCBI Taxonomy" id="933852"/>
    <lineage>
        <taxon>Eukaryota</taxon>
        <taxon>Fungi</taxon>
        <taxon>Dikarya</taxon>
        <taxon>Basidiomycota</taxon>
        <taxon>Agaricomycotina</taxon>
        <taxon>Agaricomycetes</taxon>
        <taxon>Sebacinales</taxon>
        <taxon>Serendipitaceae</taxon>
        <taxon>Serendipita</taxon>
    </lineage>
</organism>
<evidence type="ECO:0000313" key="6">
    <source>
        <dbReference type="Proteomes" id="UP000054097"/>
    </source>
</evidence>
<feature type="domain" description="Protein kinase" evidence="4">
    <location>
        <begin position="1"/>
        <end position="215"/>
    </location>
</feature>
<dbReference type="Proteomes" id="UP000054097">
    <property type="component" value="Unassembled WGS sequence"/>
</dbReference>
<evidence type="ECO:0000313" key="5">
    <source>
        <dbReference type="EMBL" id="KIM29932.1"/>
    </source>
</evidence>
<evidence type="ECO:0000256" key="2">
    <source>
        <dbReference type="ARBA" id="ARBA00022840"/>
    </source>
</evidence>
<dbReference type="HOGENOM" id="CLU_937395_0_0_1"/>
<dbReference type="STRING" id="933852.A0A0C2XLP5"/>
<dbReference type="PANTHER" id="PTHR24346">
    <property type="entry name" value="MAP/MICROTUBULE AFFINITY-REGULATING KINASE"/>
    <property type="match status" value="1"/>
</dbReference>
<keyword evidence="2" id="KW-0067">ATP-binding</keyword>
<dbReference type="Gene3D" id="1.10.510.10">
    <property type="entry name" value="Transferase(Phosphotransferase) domain 1"/>
    <property type="match status" value="1"/>
</dbReference>
<protein>
    <recommendedName>
        <fullName evidence="4">Protein kinase domain-containing protein</fullName>
    </recommendedName>
</protein>
<keyword evidence="6" id="KW-1185">Reference proteome</keyword>
<feature type="compositionally biased region" description="Basic and acidic residues" evidence="3">
    <location>
        <begin position="1"/>
        <end position="10"/>
    </location>
</feature>
<dbReference type="Pfam" id="PF00069">
    <property type="entry name" value="Pkinase"/>
    <property type="match status" value="1"/>
</dbReference>
<dbReference type="OrthoDB" id="4062651at2759"/>
<proteinExistence type="predicted"/>
<dbReference type="InterPro" id="IPR011009">
    <property type="entry name" value="Kinase-like_dom_sf"/>
</dbReference>
<dbReference type="GO" id="GO:0005737">
    <property type="term" value="C:cytoplasm"/>
    <property type="evidence" value="ECO:0007669"/>
    <property type="project" value="TreeGrafter"/>
</dbReference>
<feature type="compositionally biased region" description="Basic residues" evidence="3">
    <location>
        <begin position="126"/>
        <end position="136"/>
    </location>
</feature>
<feature type="compositionally biased region" description="Basic residues" evidence="3">
    <location>
        <begin position="19"/>
        <end position="29"/>
    </location>
</feature>
<sequence length="297" mass="32827">MSRNPSETEIRQSALPPHLRGRSSRHRNSTHVPGLKKPSSLHHFPPGSLPYASPELLLPPTNSNKSLAAPATPDEEATSAYPANPAQDVWALGCLLHALLFGRLPFADTYEPRLQMKIVRGEWERRHSRTRSRSRARGNGSGGSKSRSVSRIRSPSHERKVGGRFQQGAKARMQSRPRSNDVKIGKQARRVLRGCICVDVTRRWTVAQIDEAAWNAGWDATDEIAESDELAQELAAADKQSPGHLSRDQSFHGRTERAEIMSEQEWVTEGGGDVQSILFAKDGARITKGPHRSETTG</sequence>
<accession>A0A0C2XLP5</accession>
<dbReference type="GO" id="GO:0035556">
    <property type="term" value="P:intracellular signal transduction"/>
    <property type="evidence" value="ECO:0007669"/>
    <property type="project" value="TreeGrafter"/>
</dbReference>
<feature type="compositionally biased region" description="Basic and acidic residues" evidence="3">
    <location>
        <begin position="245"/>
        <end position="256"/>
    </location>
</feature>
<keyword evidence="1" id="KW-0547">Nucleotide-binding</keyword>
<reference evidence="6" key="2">
    <citation type="submission" date="2015-01" db="EMBL/GenBank/DDBJ databases">
        <title>Evolutionary Origins and Diversification of the Mycorrhizal Mutualists.</title>
        <authorList>
            <consortium name="DOE Joint Genome Institute"/>
            <consortium name="Mycorrhizal Genomics Consortium"/>
            <person name="Kohler A."/>
            <person name="Kuo A."/>
            <person name="Nagy L.G."/>
            <person name="Floudas D."/>
            <person name="Copeland A."/>
            <person name="Barry K.W."/>
            <person name="Cichocki N."/>
            <person name="Veneault-Fourrey C."/>
            <person name="LaButti K."/>
            <person name="Lindquist E.A."/>
            <person name="Lipzen A."/>
            <person name="Lundell T."/>
            <person name="Morin E."/>
            <person name="Murat C."/>
            <person name="Riley R."/>
            <person name="Ohm R."/>
            <person name="Sun H."/>
            <person name="Tunlid A."/>
            <person name="Henrissat B."/>
            <person name="Grigoriev I.V."/>
            <person name="Hibbett D.S."/>
            <person name="Martin F."/>
        </authorList>
    </citation>
    <scope>NUCLEOTIDE SEQUENCE [LARGE SCALE GENOMIC DNA]</scope>
    <source>
        <strain evidence="6">MAFF 305830</strain>
    </source>
</reference>
<dbReference type="EMBL" id="KN824286">
    <property type="protein sequence ID" value="KIM29932.1"/>
    <property type="molecule type" value="Genomic_DNA"/>
</dbReference>
<dbReference type="PROSITE" id="PS50011">
    <property type="entry name" value="PROTEIN_KINASE_DOM"/>
    <property type="match status" value="1"/>
</dbReference>